<organism evidence="1 2">
    <name type="scientific">Paramecium tetraurelia</name>
    <dbReference type="NCBI Taxonomy" id="5888"/>
    <lineage>
        <taxon>Eukaryota</taxon>
        <taxon>Sar</taxon>
        <taxon>Alveolata</taxon>
        <taxon>Ciliophora</taxon>
        <taxon>Intramacronucleata</taxon>
        <taxon>Oligohymenophorea</taxon>
        <taxon>Peniculida</taxon>
        <taxon>Parameciidae</taxon>
        <taxon>Paramecium</taxon>
    </lineage>
</organism>
<dbReference type="Proteomes" id="UP000000600">
    <property type="component" value="Unassembled WGS sequence"/>
</dbReference>
<protein>
    <recommendedName>
        <fullName evidence="3">Ubiquitin-like domain-containing protein</fullName>
    </recommendedName>
</protein>
<dbReference type="InParanoid" id="A0D4S5"/>
<dbReference type="InterPro" id="IPR029071">
    <property type="entry name" value="Ubiquitin-like_domsf"/>
</dbReference>
<dbReference type="HOGENOM" id="CLU_2532346_0_0_1"/>
<evidence type="ECO:0000313" key="2">
    <source>
        <dbReference type="Proteomes" id="UP000000600"/>
    </source>
</evidence>
<dbReference type="GeneID" id="5031224"/>
<dbReference type="EMBL" id="CT868296">
    <property type="protein sequence ID" value="CAK78042.1"/>
    <property type="molecule type" value="Genomic_DNA"/>
</dbReference>
<dbReference type="AlphaFoldDB" id="A0D4S5"/>
<name>A0D4S5_PARTE</name>
<dbReference type="OMA" id="ILMNVEV"/>
<gene>
    <name evidence="1" type="ORF">GSPATT00013489001</name>
</gene>
<dbReference type="SUPFAM" id="SSF54236">
    <property type="entry name" value="Ubiquitin-like"/>
    <property type="match status" value="1"/>
</dbReference>
<sequence length="84" mass="9444">MSQDIVCTIEYPGGNKKFTVQLSYEITPAELIEEFKSQIVTNSNKIMLYCNQKLLDPNVPFRKQNVQNGATILMNVEVEGGGDF</sequence>
<dbReference type="OrthoDB" id="10362606at2759"/>
<evidence type="ECO:0000313" key="1">
    <source>
        <dbReference type="EMBL" id="CAK78042.1"/>
    </source>
</evidence>
<proteinExistence type="predicted"/>
<reference evidence="1 2" key="1">
    <citation type="journal article" date="2006" name="Nature">
        <title>Global trends of whole-genome duplications revealed by the ciliate Paramecium tetraurelia.</title>
        <authorList>
            <consortium name="Genoscope"/>
            <person name="Aury J.-M."/>
            <person name="Jaillon O."/>
            <person name="Duret L."/>
            <person name="Noel B."/>
            <person name="Jubin C."/>
            <person name="Porcel B.M."/>
            <person name="Segurens B."/>
            <person name="Daubin V."/>
            <person name="Anthouard V."/>
            <person name="Aiach N."/>
            <person name="Arnaiz O."/>
            <person name="Billaut A."/>
            <person name="Beisson J."/>
            <person name="Blanc I."/>
            <person name="Bouhouche K."/>
            <person name="Camara F."/>
            <person name="Duharcourt S."/>
            <person name="Guigo R."/>
            <person name="Gogendeau D."/>
            <person name="Katinka M."/>
            <person name="Keller A.-M."/>
            <person name="Kissmehl R."/>
            <person name="Klotz C."/>
            <person name="Koll F."/>
            <person name="Le Moue A."/>
            <person name="Lepere C."/>
            <person name="Malinsky S."/>
            <person name="Nowacki M."/>
            <person name="Nowak J.K."/>
            <person name="Plattner H."/>
            <person name="Poulain J."/>
            <person name="Ruiz F."/>
            <person name="Serrano V."/>
            <person name="Zagulski M."/>
            <person name="Dessen P."/>
            <person name="Betermier M."/>
            <person name="Weissenbach J."/>
            <person name="Scarpelli C."/>
            <person name="Schachter V."/>
            <person name="Sperling L."/>
            <person name="Meyer E."/>
            <person name="Cohen J."/>
            <person name="Wincker P."/>
        </authorList>
    </citation>
    <scope>NUCLEOTIDE SEQUENCE [LARGE SCALE GENOMIC DNA]</scope>
    <source>
        <strain evidence="1 2">Stock d4-2</strain>
    </source>
</reference>
<keyword evidence="2" id="KW-1185">Reference proteome</keyword>
<evidence type="ECO:0008006" key="3">
    <source>
        <dbReference type="Google" id="ProtNLM"/>
    </source>
</evidence>
<dbReference type="RefSeq" id="XP_001445439.1">
    <property type="nucleotide sequence ID" value="XM_001445402.1"/>
</dbReference>
<accession>A0D4S5</accession>
<dbReference type="KEGG" id="ptm:GSPATT00013489001"/>
<dbReference type="Gene3D" id="3.10.20.90">
    <property type="entry name" value="Phosphatidylinositol 3-kinase Catalytic Subunit, Chain A, domain 1"/>
    <property type="match status" value="1"/>
</dbReference>